<feature type="transmembrane region" description="Helical" evidence="4">
    <location>
        <begin position="73"/>
        <end position="97"/>
    </location>
</feature>
<dbReference type="Gene3D" id="1.20.1560.10">
    <property type="entry name" value="ABC transporter type 1, transmembrane domain"/>
    <property type="match status" value="1"/>
</dbReference>
<evidence type="ECO:0000313" key="6">
    <source>
        <dbReference type="Proteomes" id="UP001497444"/>
    </source>
</evidence>
<evidence type="ECO:0000256" key="3">
    <source>
        <dbReference type="ARBA" id="ARBA00023136"/>
    </source>
</evidence>
<evidence type="ECO:0000256" key="1">
    <source>
        <dbReference type="ARBA" id="ARBA00022692"/>
    </source>
</evidence>
<dbReference type="InterPro" id="IPR036640">
    <property type="entry name" value="ABC1_TM_sf"/>
</dbReference>
<dbReference type="Proteomes" id="UP001497444">
    <property type="component" value="Chromosome 15"/>
</dbReference>
<organism evidence="5 6">
    <name type="scientific">Sphagnum jensenii</name>
    <dbReference type="NCBI Taxonomy" id="128206"/>
    <lineage>
        <taxon>Eukaryota</taxon>
        <taxon>Viridiplantae</taxon>
        <taxon>Streptophyta</taxon>
        <taxon>Embryophyta</taxon>
        <taxon>Bryophyta</taxon>
        <taxon>Sphagnophytina</taxon>
        <taxon>Sphagnopsida</taxon>
        <taxon>Sphagnales</taxon>
        <taxon>Sphagnaceae</taxon>
        <taxon>Sphagnum</taxon>
    </lineage>
</organism>
<evidence type="ECO:0000313" key="5">
    <source>
        <dbReference type="EMBL" id="CAK9262844.1"/>
    </source>
</evidence>
<keyword evidence="2 4" id="KW-1133">Transmembrane helix</keyword>
<gene>
    <name evidence="5" type="ORF">CSSPJE1EN1_LOCUS8322</name>
</gene>
<sequence>MPSPWHQELGCLQKCLWVMEKLRCNVITDGKGVTSAVGLPHKAVDQQLPWSSGVHLQSVALYQLFSFAEPCDYLLMVVGMIGALAHGAAIPVFFLFFG</sequence>
<keyword evidence="6" id="KW-1185">Reference proteome</keyword>
<dbReference type="EMBL" id="OZ020110">
    <property type="protein sequence ID" value="CAK9262844.1"/>
    <property type="molecule type" value="Genomic_DNA"/>
</dbReference>
<protein>
    <submittedName>
        <fullName evidence="5">Uncharacterized protein</fullName>
    </submittedName>
</protein>
<accession>A0ABP0W8K9</accession>
<name>A0ABP0W8K9_9BRYO</name>
<proteinExistence type="predicted"/>
<keyword evidence="1 4" id="KW-0812">Transmembrane</keyword>
<keyword evidence="3 4" id="KW-0472">Membrane</keyword>
<reference evidence="5" key="1">
    <citation type="submission" date="2024-02" db="EMBL/GenBank/DDBJ databases">
        <authorList>
            <consortium name="ELIXIR-Norway"/>
            <consortium name="Elixir Norway"/>
        </authorList>
    </citation>
    <scope>NUCLEOTIDE SEQUENCE</scope>
</reference>
<evidence type="ECO:0000256" key="2">
    <source>
        <dbReference type="ARBA" id="ARBA00022989"/>
    </source>
</evidence>
<evidence type="ECO:0000256" key="4">
    <source>
        <dbReference type="SAM" id="Phobius"/>
    </source>
</evidence>